<protein>
    <submittedName>
        <fullName evidence="2">L-asparaginase 1</fullName>
        <ecNumber evidence="2">3.5.1.1</ecNumber>
    </submittedName>
</protein>
<dbReference type="PIRSF" id="PIRSF500176">
    <property type="entry name" value="L_ASNase"/>
    <property type="match status" value="1"/>
</dbReference>
<keyword evidence="2" id="KW-0378">Hydrolase</keyword>
<evidence type="ECO:0000313" key="2">
    <source>
        <dbReference type="EMBL" id="MPN30979.1"/>
    </source>
</evidence>
<dbReference type="InterPro" id="IPR040919">
    <property type="entry name" value="Asparaginase_C"/>
</dbReference>
<dbReference type="InterPro" id="IPR027473">
    <property type="entry name" value="L-asparaginase_C"/>
</dbReference>
<dbReference type="PROSITE" id="PS51732">
    <property type="entry name" value="ASN_GLN_ASE_3"/>
    <property type="match status" value="1"/>
</dbReference>
<dbReference type="SMART" id="SM00870">
    <property type="entry name" value="Asparaginase"/>
    <property type="match status" value="1"/>
</dbReference>
<proteinExistence type="predicted"/>
<dbReference type="InterPro" id="IPR036152">
    <property type="entry name" value="Asp/glu_Ase-like_sf"/>
</dbReference>
<dbReference type="PANTHER" id="PTHR11707">
    <property type="entry name" value="L-ASPARAGINASE"/>
    <property type="match status" value="1"/>
</dbReference>
<dbReference type="GO" id="GO:0004067">
    <property type="term" value="F:asparaginase activity"/>
    <property type="evidence" value="ECO:0007669"/>
    <property type="project" value="UniProtKB-EC"/>
</dbReference>
<organism evidence="2">
    <name type="scientific">bioreactor metagenome</name>
    <dbReference type="NCBI Taxonomy" id="1076179"/>
    <lineage>
        <taxon>unclassified sequences</taxon>
        <taxon>metagenomes</taxon>
        <taxon>ecological metagenomes</taxon>
    </lineage>
</organism>
<sequence length="151" mass="16115">MKYCGEPQSPSEGEAAARTAMDPRTVLLQYYPGMDPDVFGPVIMGSRGAVIAGTGLGHVGQPMCRVLKEACEKGIVVVMTSQCLGGTTNMNVYDTGRDLISAGVISVGDMLPEVAYVKLMWVLANSESAHEAKRMMAEPMANETGNRRCVL</sequence>
<dbReference type="Pfam" id="PF17763">
    <property type="entry name" value="Asparaginase_C"/>
    <property type="match status" value="1"/>
</dbReference>
<accession>A0A645GZ25</accession>
<dbReference type="Gene3D" id="3.40.50.40">
    <property type="match status" value="1"/>
</dbReference>
<comment type="caution">
    <text evidence="2">The sequence shown here is derived from an EMBL/GenBank/DDBJ whole genome shotgun (WGS) entry which is preliminary data.</text>
</comment>
<dbReference type="PIRSF" id="PIRSF001220">
    <property type="entry name" value="L-ASNase_gatD"/>
    <property type="match status" value="1"/>
</dbReference>
<evidence type="ECO:0000259" key="1">
    <source>
        <dbReference type="Pfam" id="PF17763"/>
    </source>
</evidence>
<reference evidence="2" key="1">
    <citation type="submission" date="2019-08" db="EMBL/GenBank/DDBJ databases">
        <authorList>
            <person name="Kucharzyk K."/>
            <person name="Murdoch R.W."/>
            <person name="Higgins S."/>
            <person name="Loffler F."/>
        </authorList>
    </citation>
    <scope>NUCLEOTIDE SEQUENCE</scope>
</reference>
<name>A0A645GZ25_9ZZZZ</name>
<dbReference type="EC" id="3.5.1.1" evidence="2"/>
<dbReference type="SUPFAM" id="SSF53774">
    <property type="entry name" value="Glutaminase/Asparaginase"/>
    <property type="match status" value="1"/>
</dbReference>
<dbReference type="AlphaFoldDB" id="A0A645GZ25"/>
<feature type="domain" description="Asparaginase/glutaminase C-terminal" evidence="1">
    <location>
        <begin position="27"/>
        <end position="136"/>
    </location>
</feature>
<dbReference type="EMBL" id="VSSQ01082304">
    <property type="protein sequence ID" value="MPN30979.1"/>
    <property type="molecule type" value="Genomic_DNA"/>
</dbReference>
<dbReference type="InterPro" id="IPR006034">
    <property type="entry name" value="Asparaginase/glutaminase-like"/>
</dbReference>
<gene>
    <name evidence="2" type="primary">ansA_30</name>
    <name evidence="2" type="ORF">SDC9_178450</name>
</gene>
<dbReference type="PANTHER" id="PTHR11707:SF28">
    <property type="entry name" value="60 KDA LYSOPHOSPHOLIPASE"/>
    <property type="match status" value="1"/>
</dbReference>